<gene>
    <name evidence="6" type="primary">Rrp1b</name>
    <name evidence="6" type="ORF">PODPOD_R13025</name>
</gene>
<feature type="region of interest" description="Disordered" evidence="5">
    <location>
        <begin position="715"/>
        <end position="757"/>
    </location>
</feature>
<evidence type="ECO:0000256" key="2">
    <source>
        <dbReference type="ARBA" id="ARBA00006374"/>
    </source>
</evidence>
<dbReference type="InterPro" id="IPR010301">
    <property type="entry name" value="RRP1"/>
</dbReference>
<accession>A0A7L0TB37</accession>
<feature type="non-terminal residue" evidence="6">
    <location>
        <position position="1"/>
    </location>
</feature>
<reference evidence="6 7" key="1">
    <citation type="submission" date="2019-09" db="EMBL/GenBank/DDBJ databases">
        <title>Bird 10,000 Genomes (B10K) Project - Family phase.</title>
        <authorList>
            <person name="Zhang G."/>
        </authorList>
    </citation>
    <scope>NUCLEOTIDE SEQUENCE [LARGE SCALE GENOMIC DNA]</scope>
    <source>
        <strain evidence="6">B10K-DU-009-04</strain>
        <tissue evidence="6">Mixed tissue sample</tissue>
    </source>
</reference>
<keyword evidence="7" id="KW-1185">Reference proteome</keyword>
<feature type="compositionally biased region" description="Acidic residues" evidence="5">
    <location>
        <begin position="342"/>
        <end position="354"/>
    </location>
</feature>
<dbReference type="GO" id="GO:0006364">
    <property type="term" value="P:rRNA processing"/>
    <property type="evidence" value="ECO:0007669"/>
    <property type="project" value="UniProtKB-KW"/>
</dbReference>
<dbReference type="GO" id="GO:0030688">
    <property type="term" value="C:preribosome, small subunit precursor"/>
    <property type="evidence" value="ECO:0007669"/>
    <property type="project" value="InterPro"/>
</dbReference>
<dbReference type="EMBL" id="VXAO01001247">
    <property type="protein sequence ID" value="NXL51340.1"/>
    <property type="molecule type" value="Genomic_DNA"/>
</dbReference>
<feature type="compositionally biased region" description="Basic and acidic residues" evidence="5">
    <location>
        <begin position="255"/>
        <end position="265"/>
    </location>
</feature>
<evidence type="ECO:0000313" key="7">
    <source>
        <dbReference type="Proteomes" id="UP000555275"/>
    </source>
</evidence>
<feature type="compositionally biased region" description="Acidic residues" evidence="5">
    <location>
        <begin position="275"/>
        <end position="284"/>
    </location>
</feature>
<feature type="compositionally biased region" description="Basic residues" evidence="5">
    <location>
        <begin position="393"/>
        <end position="402"/>
    </location>
</feature>
<name>A0A7L0TB37_PODPO</name>
<dbReference type="PANTHER" id="PTHR13026:SF0">
    <property type="entry name" value="RIBOSOMAL RNA PROCESSING 1B"/>
    <property type="match status" value="1"/>
</dbReference>
<proteinExistence type="inferred from homology"/>
<feature type="region of interest" description="Disordered" evidence="5">
    <location>
        <begin position="238"/>
        <end position="284"/>
    </location>
</feature>
<keyword evidence="3" id="KW-0698">rRNA processing</keyword>
<evidence type="ECO:0000256" key="3">
    <source>
        <dbReference type="ARBA" id="ARBA00022552"/>
    </source>
</evidence>
<evidence type="ECO:0000313" key="6">
    <source>
        <dbReference type="EMBL" id="NXL51340.1"/>
    </source>
</evidence>
<dbReference type="OrthoDB" id="2019504at2759"/>
<organism evidence="6 7">
    <name type="scientific">Podilymbus podiceps</name>
    <name type="common">Pied-billed grebe</name>
    <dbReference type="NCBI Taxonomy" id="9252"/>
    <lineage>
        <taxon>Eukaryota</taxon>
        <taxon>Metazoa</taxon>
        <taxon>Chordata</taxon>
        <taxon>Craniata</taxon>
        <taxon>Vertebrata</taxon>
        <taxon>Euteleostomi</taxon>
        <taxon>Archelosauria</taxon>
        <taxon>Archosauria</taxon>
        <taxon>Dinosauria</taxon>
        <taxon>Saurischia</taxon>
        <taxon>Theropoda</taxon>
        <taxon>Coelurosauria</taxon>
        <taxon>Aves</taxon>
        <taxon>Neognathae</taxon>
        <taxon>Neoaves</taxon>
        <taxon>Mirandornithes</taxon>
        <taxon>Podicipediformes</taxon>
        <taxon>Podicipedidae</taxon>
        <taxon>Podilymbus</taxon>
    </lineage>
</organism>
<dbReference type="GO" id="GO:0005634">
    <property type="term" value="C:nucleus"/>
    <property type="evidence" value="ECO:0007669"/>
    <property type="project" value="UniProtKB-SubCell"/>
</dbReference>
<evidence type="ECO:0000256" key="1">
    <source>
        <dbReference type="ARBA" id="ARBA00004123"/>
    </source>
</evidence>
<comment type="similarity">
    <text evidence="2">Belongs to the RRP1 family.</text>
</comment>
<sequence>MAPAAVQPPEIQFAQRLAANEKRIRDRALKKLRGYISVRTQRPAGGFSQEELLKIWKGLFYCMWMQDKPLLQEELAFNISQLIHVIQNTEARHLFIQTFWQTMNREWNGIDSLRLDKYYMLMRMILRQSFEVLKRNEWDESLTELLLQLLMKEVMEPDSNAPTGIKLHFIDIYLDELAKVGAKELTADQNLMFIEPFCKIAAKSKDRCVLHAVATGIFEIIVDQSPYAIEDLMKELGSNSDEEDVSEEDNQENEELCKNKADRGLSRKSAQSSENTEDVDENADDGIGTVLQFDYKAVADKLFELASKKNIPSLNRKRLYKLVKNFQIPYPSSSTGIFPQDFPEDVSTDEDDDEFSRGRRKKKAVKPWDKNMLEKVKEDEKEMSSGKEASVPQKKRKKRKKRDSPSADSGTADGNCEERIAETSGSNVFSQGKVPENNKERKKKKLLVNEANETTNVATDTRENHSASAQNSLTDTERSKKSQLKKMNPKVQNVPVKPACQNGPASASEVEDVSPSVTPLTPKLVKKKQNAGATLVNGDTLLQQTDVKSDKEGLLGTLSGDADSGSVPSRKVKLKTKLVGLEGMKVSSQKAATLKKKRKVKEVLNSVEANGVLETACKKIRKRESSTALSPLKKKKAKPGSDFVKFEKSTLPKPVFFRKARSTLSSTRASMQLNKLQSSSSKKVTFGLNKNMTAEFKKTDKSILVSPEGLSRVAFNPEQKPRHGVLKSPTGTPAGEPQMKKPFTVSAKKRPTAMDFF</sequence>
<keyword evidence="4" id="KW-0539">Nucleus</keyword>
<comment type="caution">
    <text evidence="6">The sequence shown here is derived from an EMBL/GenBank/DDBJ whole genome shotgun (WGS) entry which is preliminary data.</text>
</comment>
<dbReference type="Proteomes" id="UP000555275">
    <property type="component" value="Unassembled WGS sequence"/>
</dbReference>
<evidence type="ECO:0000256" key="5">
    <source>
        <dbReference type="SAM" id="MobiDB-lite"/>
    </source>
</evidence>
<protein>
    <submittedName>
        <fullName evidence="6">RRP1B protein</fullName>
    </submittedName>
</protein>
<dbReference type="AlphaFoldDB" id="A0A7L0TB37"/>
<feature type="compositionally biased region" description="Acidic residues" evidence="5">
    <location>
        <begin position="240"/>
        <end position="254"/>
    </location>
</feature>
<dbReference type="PANTHER" id="PTHR13026">
    <property type="entry name" value="NNP-1 PROTEIN NOVEL NUCLEAR PROTEIN 1 NOP52"/>
    <property type="match status" value="1"/>
</dbReference>
<feature type="non-terminal residue" evidence="6">
    <location>
        <position position="757"/>
    </location>
</feature>
<feature type="compositionally biased region" description="Basic and acidic residues" evidence="5">
    <location>
        <begin position="366"/>
        <end position="385"/>
    </location>
</feature>
<feature type="region of interest" description="Disordered" evidence="5">
    <location>
        <begin position="332"/>
        <end position="517"/>
    </location>
</feature>
<dbReference type="Pfam" id="PF05997">
    <property type="entry name" value="Nop52"/>
    <property type="match status" value="1"/>
</dbReference>
<comment type="subcellular location">
    <subcellularLocation>
        <location evidence="1">Nucleus</location>
    </subcellularLocation>
</comment>
<evidence type="ECO:0000256" key="4">
    <source>
        <dbReference type="ARBA" id="ARBA00023242"/>
    </source>
</evidence>